<dbReference type="Proteomes" id="UP001142489">
    <property type="component" value="Unassembled WGS sequence"/>
</dbReference>
<feature type="compositionally biased region" description="Basic and acidic residues" evidence="1">
    <location>
        <begin position="44"/>
        <end position="54"/>
    </location>
</feature>
<protein>
    <submittedName>
        <fullName evidence="2">Uncharacterized protein</fullName>
    </submittedName>
</protein>
<dbReference type="EMBL" id="JAPFRF010000021">
    <property type="protein sequence ID" value="KAJ7306010.1"/>
    <property type="molecule type" value="Genomic_DNA"/>
</dbReference>
<keyword evidence="3" id="KW-1185">Reference proteome</keyword>
<organism evidence="2 3">
    <name type="scientific">Phrynocephalus forsythii</name>
    <dbReference type="NCBI Taxonomy" id="171643"/>
    <lineage>
        <taxon>Eukaryota</taxon>
        <taxon>Metazoa</taxon>
        <taxon>Chordata</taxon>
        <taxon>Craniata</taxon>
        <taxon>Vertebrata</taxon>
        <taxon>Euteleostomi</taxon>
        <taxon>Lepidosauria</taxon>
        <taxon>Squamata</taxon>
        <taxon>Bifurcata</taxon>
        <taxon>Unidentata</taxon>
        <taxon>Episquamata</taxon>
        <taxon>Toxicofera</taxon>
        <taxon>Iguania</taxon>
        <taxon>Acrodonta</taxon>
        <taxon>Agamidae</taxon>
        <taxon>Agaminae</taxon>
        <taxon>Phrynocephalus</taxon>
    </lineage>
</organism>
<gene>
    <name evidence="2" type="ORF">JRQ81_010376</name>
</gene>
<proteinExistence type="predicted"/>
<name>A0A9Q1ARU3_9SAUR</name>
<accession>A0A9Q1ARU3</accession>
<evidence type="ECO:0000256" key="1">
    <source>
        <dbReference type="SAM" id="MobiDB-lite"/>
    </source>
</evidence>
<evidence type="ECO:0000313" key="2">
    <source>
        <dbReference type="EMBL" id="KAJ7306010.1"/>
    </source>
</evidence>
<reference evidence="2" key="1">
    <citation type="journal article" date="2023" name="DNA Res.">
        <title>Chromosome-level genome assembly of Phrynocephalus forsythii using third-generation DNA sequencing and Hi-C analysis.</title>
        <authorList>
            <person name="Qi Y."/>
            <person name="Zhao W."/>
            <person name="Zhao Y."/>
            <person name="Niu C."/>
            <person name="Cao S."/>
            <person name="Zhang Y."/>
        </authorList>
    </citation>
    <scope>NUCLEOTIDE SEQUENCE</scope>
    <source>
        <tissue evidence="2">Muscle</tissue>
    </source>
</reference>
<feature type="region of interest" description="Disordered" evidence="1">
    <location>
        <begin position="1"/>
        <end position="189"/>
    </location>
</feature>
<feature type="compositionally biased region" description="Basic and acidic residues" evidence="1">
    <location>
        <begin position="75"/>
        <end position="94"/>
    </location>
</feature>
<sequence>MERSLEEAGQDGDASPVEFTPLQQQQPPPSLGQARASKARQKSSKKESESDPRGGGRHVFSGKRRRSPAAAKGSSRRDGLKSQSRKGDERRRAPDPLAAAVGSSAGGRRSGGCAGCGARRFPRSSEAARPDPVGVRIGCKNKKRRKRRRKTPALSRSPLWALPDPAAQEKRSPRVARIKRPSPGESQARLLAREAMGTLTSGLGL</sequence>
<dbReference type="AlphaFoldDB" id="A0A9Q1ARU3"/>
<comment type="caution">
    <text evidence="2">The sequence shown here is derived from an EMBL/GenBank/DDBJ whole genome shotgun (WGS) entry which is preliminary data.</text>
</comment>
<feature type="compositionally biased region" description="Gly residues" evidence="1">
    <location>
        <begin position="104"/>
        <end position="115"/>
    </location>
</feature>
<feature type="compositionally biased region" description="Basic residues" evidence="1">
    <location>
        <begin position="139"/>
        <end position="151"/>
    </location>
</feature>
<evidence type="ECO:0000313" key="3">
    <source>
        <dbReference type="Proteomes" id="UP001142489"/>
    </source>
</evidence>